<dbReference type="EMBL" id="JAMKOV010000002">
    <property type="protein sequence ID" value="KAI8043317.1"/>
    <property type="molecule type" value="Genomic_DNA"/>
</dbReference>
<organism evidence="1 2">
    <name type="scientific">Drosophila gunungcola</name>
    <name type="common">fruit fly</name>
    <dbReference type="NCBI Taxonomy" id="103775"/>
    <lineage>
        <taxon>Eukaryota</taxon>
        <taxon>Metazoa</taxon>
        <taxon>Ecdysozoa</taxon>
        <taxon>Arthropoda</taxon>
        <taxon>Hexapoda</taxon>
        <taxon>Insecta</taxon>
        <taxon>Pterygota</taxon>
        <taxon>Neoptera</taxon>
        <taxon>Endopterygota</taxon>
        <taxon>Diptera</taxon>
        <taxon>Brachycera</taxon>
        <taxon>Muscomorpha</taxon>
        <taxon>Ephydroidea</taxon>
        <taxon>Drosophilidae</taxon>
        <taxon>Drosophila</taxon>
        <taxon>Sophophora</taxon>
    </lineage>
</organism>
<dbReference type="AlphaFoldDB" id="A0A9P9YUI1"/>
<name>A0A9P9YUI1_9MUSC</name>
<evidence type="ECO:0000313" key="2">
    <source>
        <dbReference type="Proteomes" id="UP001059596"/>
    </source>
</evidence>
<dbReference type="Proteomes" id="UP001059596">
    <property type="component" value="Unassembled WGS sequence"/>
</dbReference>
<comment type="caution">
    <text evidence="1">The sequence shown here is derived from an EMBL/GenBank/DDBJ whole genome shotgun (WGS) entry which is preliminary data.</text>
</comment>
<keyword evidence="2" id="KW-1185">Reference proteome</keyword>
<evidence type="ECO:0000313" key="1">
    <source>
        <dbReference type="EMBL" id="KAI8043317.1"/>
    </source>
</evidence>
<feature type="non-terminal residue" evidence="1">
    <location>
        <position position="1"/>
    </location>
</feature>
<gene>
    <name evidence="1" type="ORF">M5D96_004646</name>
</gene>
<reference evidence="1" key="1">
    <citation type="journal article" date="2023" name="Genome Biol. Evol.">
        <title>Long-read-based Genome Assembly of Drosophila gunungcola Reveals Fewer Chemosensory Genes in Flower-breeding Species.</title>
        <authorList>
            <person name="Negi A."/>
            <person name="Liao B.Y."/>
            <person name="Yeh S.D."/>
        </authorList>
    </citation>
    <scope>NUCLEOTIDE SEQUENCE</scope>
    <source>
        <strain evidence="1">Sukarami</strain>
    </source>
</reference>
<accession>A0A9P9YUI1</accession>
<protein>
    <submittedName>
        <fullName evidence="1">Uncharacterized protein</fullName>
    </submittedName>
</protein>
<proteinExistence type="predicted"/>
<sequence length="86" mass="9348">SLAKWSSSGRRTVGHLDIRSRSFPPRHDLFGQVSPSFSPLIATVGAKLIAIKLTCEPAGDGRQHPPGMAAWDLRLGIRTRNSAHAY</sequence>